<name>A0A0K1S925_9CHRO</name>
<dbReference type="Proteomes" id="UP000068167">
    <property type="component" value="Chromosome"/>
</dbReference>
<dbReference type="AlphaFoldDB" id="A0A0K1S925"/>
<organism evidence="1 2">
    <name type="scientific">Microcystis panniformis FACHB-1757</name>
    <dbReference type="NCBI Taxonomy" id="1638788"/>
    <lineage>
        <taxon>Bacteria</taxon>
        <taxon>Bacillati</taxon>
        <taxon>Cyanobacteriota</taxon>
        <taxon>Cyanophyceae</taxon>
        <taxon>Oscillatoriophycideae</taxon>
        <taxon>Chroococcales</taxon>
        <taxon>Microcystaceae</taxon>
        <taxon>Microcystis</taxon>
    </lineage>
</organism>
<accession>A0A0K1S925</accession>
<dbReference type="PATRIC" id="fig|1638788.3.peg.5730"/>
<dbReference type="EMBL" id="CP011339">
    <property type="protein sequence ID" value="AKV70501.1"/>
    <property type="molecule type" value="Genomic_DNA"/>
</dbReference>
<gene>
    <name evidence="1" type="ORF">VL20_5685</name>
</gene>
<dbReference type="KEGG" id="mpk:VL20_5685"/>
<reference evidence="1 2" key="1">
    <citation type="journal article" date="2016" name="Stand. Genomic Sci.">
        <title>Complete genome sequence and genomic characterization of Microcystis panniformis FACHB 1757 by third-generation sequencing.</title>
        <authorList>
            <person name="Zhang J.Y."/>
            <person name="Guan R."/>
            <person name="Zhang H.J."/>
            <person name="Li H."/>
            <person name="Xiao P."/>
            <person name="Yu G.L."/>
            <person name="Du L."/>
            <person name="Cao D.M."/>
            <person name="Zhu B.C."/>
            <person name="Li R.H."/>
            <person name="Lu Z.H."/>
        </authorList>
    </citation>
    <scope>NUCLEOTIDE SEQUENCE [LARGE SCALE GENOMIC DNA]</scope>
    <source>
        <strain evidence="1 2">FACHB-1757</strain>
    </source>
</reference>
<dbReference type="RefSeq" id="WP_002763716.1">
    <property type="nucleotide sequence ID" value="NZ_CP011339.1"/>
</dbReference>
<proteinExistence type="predicted"/>
<evidence type="ECO:0000313" key="2">
    <source>
        <dbReference type="Proteomes" id="UP000068167"/>
    </source>
</evidence>
<dbReference type="InterPro" id="IPR009241">
    <property type="entry name" value="HigB-like"/>
</dbReference>
<sequence length="113" mass="13090">MADQSKPLAWLHGEIKTPPFSLEARIEAGVLLRQLQEGEPLGLPHSRPMPSVGYHCHELRIRDIDKNWRIIYRIDEDAILIIEVFNKTTRATPKSVIEVCKKRLSKYDTDQQE</sequence>
<protein>
    <submittedName>
        <fullName evidence="1">Transposase</fullName>
    </submittedName>
</protein>
<evidence type="ECO:0000313" key="1">
    <source>
        <dbReference type="EMBL" id="AKV70501.1"/>
    </source>
</evidence>
<dbReference type="Pfam" id="PF05973">
    <property type="entry name" value="Gp49"/>
    <property type="match status" value="1"/>
</dbReference>
<keyword evidence="2" id="KW-1185">Reference proteome</keyword>